<feature type="transmembrane region" description="Helical" evidence="8">
    <location>
        <begin position="4327"/>
        <end position="4348"/>
    </location>
</feature>
<dbReference type="InterPro" id="IPR000415">
    <property type="entry name" value="Nitroreductase-like"/>
</dbReference>
<comment type="similarity">
    <text evidence="7">Belongs to the NRP synthetase family.</text>
</comment>
<dbReference type="InterPro" id="IPR036736">
    <property type="entry name" value="ACP-like_sf"/>
</dbReference>
<keyword evidence="2" id="KW-0596">Phosphopantetheine</keyword>
<evidence type="ECO:0000256" key="1">
    <source>
        <dbReference type="ARBA" id="ARBA00004924"/>
    </source>
</evidence>
<dbReference type="InterPro" id="IPR020845">
    <property type="entry name" value="AMP-binding_CS"/>
</dbReference>
<sequence>MHLSIRRANQNHIQKLPHINNHTLMKFVKNDAERDGDRIYCVIRDVLSGYDGNEDKTNFVVLSAAGQGRFLANIYSSNNFDTRKILFVEAHGTGTPVGDPIEANCLVRFFIRSSLDPPLLLGSIKSNLGYTEGAAGVASLIKVAMCMYHRGITANMQFTSLNPKIEAQKYNLHILQNFMLFPSLPNNGKIAIGVNSFGMGGTTTHAIIEEYQPNKASIDNAQINAFLTKQALPGLSIVSRPTKALANKIYFIFSGKDSQWWAMGRLLYESEPLFKLIEKKNERESRINDTNIAQPTLFAIQVALAALLVSWNIYPSSIISHSGGDQAAAFVAGCLNLEEAVRIEHLACITVVNSPRSVTISGDEKTIDEIQQILSISYPNVFKARLRIENAFHSYQMNRFNIEQEMLSSLKDIRGFPIQDQKQIFDAICAQAKLYSSVIGDKINDNIPVDAIIKDNVANVFLGISSHVWQQYFYTRQILPMKNHEEYVDDFPLYKFHLSPSWYKSKDSSIQRLANRIPTYPLLDIHAILFPAVAYVELATAACHQLLLSKEGDQQQPTIIFVDVKFVKVLILNEHELVEVFTQIIMPMRKWYIIFCNQDNLNKYSLNQFTLHAQDIRSAYAHLSTLAYQYGTSFEKIKTLCDTSTTVISQLSNDDNNCSSYYLLHPYLVLVPGVETTFLPVHIQKFIYSNKTKTKTNQSTNVEVRGIYHDNRCEEAIFTLDGIVIQQVQGAHSGRWSIEKTIYDKLNLTTDLSSTDHKTYLDTIIKDYCMKRVWNDSPIIKDISHLLPPPNQILNNQLNSNINQDLIESKEPFNELAAYYAQMAITDLDLNQQHHPLLITWHSTHLRLIQLIQRFPRLKPFLIILNKYGSHLKDILNGEKNGLDIFLGDDEIKQTFQQIKTLIYATKIQQVFHTICQYLQLQYEKQIKDNSFENYRLCIFWLTDNSDPIQLANAQQTFNTHINNRTNLSTIYDETIDLYDSKTLEKIPFESFDIIFSANQLQGNQDLINSLVDLRRLLVPNGLLLLLELVYIPLYFDLIFCFFDQWWSSSDDNNRALKNIQQWVILLKQIEGFHIIESTLNQNESTLIINTICFGISVLLTTYKQVSIIFAWQLDQVLLNENNDDDLALKQNEELICGTLSCILQTIQKSSPYFHPFVYVLTDHAQFNNDSNLNIIALPFIGLARSLITEYERNRLKLIDLRTSLNNELIFIHTLIEYMINSRYSTDTCQVVLRLNHTNQNEVQHLTWHYEMLQNNDEQKKSKYEQISIISKRNADQKPFRLCVPRSCFLSELTCIEEDKTFDLFVQHKLYAVEPTVTYEPSKVIQAWLRCNSGQVMGTTAIRITSSDQPPNINKNQSNNLLKDRKLYYVTLKHNKILKMGANVYLDNQIFEEDGQLVIRWDHVENLFPTSMIDDMQSVFIDLITRLATSSEMWQESISILLPVGQLQRRFIFTETKWTSRMETQLLHTLVIDQAQQTPNTWAVISSQENLTYEQLMNRVYSLAYHLQQQHEINSNQPIAILMKKGWEQIVACLAILVSGGAYLPLDVDSPYGRLCSLIEETNVTILLTQSHCQHAFPHLTTISVDTLTTNDNYPTPFPIKQQSSTDLAYVIYTSGSTGKPKGVMISHQAVVNTILDMNSRLEISTNDRIFALSHLNFDLSVYDIFGILIAGGTIVIPDHEDYKNPQHWYDMIIKHHVTIWNSVPMLMQMFVEHLKHTSNHNQLRHILLSGDWIPLSLPQSIQTTFGEQATITSLGGATEASIWSIAYTLPKEIPREWKSIPYGIPLRNQQYYVYDLHLDDCPEWVIGELYIGGVGLANGYWNDQEKTQSSFIIHPLTNERLYRTGDYGRFLPDGYIEFMGRKDFQVKVHGHRIELGEIEHHLQQHPDVHQAIVNIDDKSQQLIAYVMSEKYSIHNEQYDPTETSIVDPIERVNFKLARHSIRDQKKVEKSFALTKPKITESLINTYYMRKSYRQFTTEIIERSTIEKLLKDCHNSNNHEKISLSYLGFDILSQLLAVLTPINISDQPLPKYRYTSIDDLYPVQVYVELPTSIDNILPGVYYHNPDEHRLELISTHINNDMMNIRLHLVGRSSTIAPLYGKRLGSQFCILETGYIMGLLEKERLRLGLTFSKNIHNESITCDILNIDENDTHCCFQLSSFEENISNNVQNDNYQCVIYLKSVNNNKDQWFIYNKENDIVTPFDIETATTQEEIPLLFDDDNDTKIIFHDCQGAIFFTGRSECTMNIGKMSHLLMDHCLEMNIGMCPIGTRTSFPKQINDILDTILIQEKLNGSNILHTLLIGKISNKQKREHTISKVKSMPSGSETLRIYLRKQLPIYMVPSHFISVSSFPLSSNGKIDRKALPEISRSVLQQEDTYNAPNTELEKTIANIWQEILYTNRLTIHHDDPAINVSGIDRQTSFLISTTTSFFSVGGNSLLLVNIYQRYQSKFNFEREALSIRSLFDYNTIMEHAKLLETVIIDGAPLEQWHTLHINEGIASYAQERIFLDEQVRFTNQIAIYNELLVQRVEKGFLSVNRLLQALRYVLRKHKILRTSLVFNDDDSILKQYVTDKHLTFTLAADQIFQDENELQNIIYQMTINPTLFDLSTGRVFYCQILRQKTTPDKNHDKEIITNSDVLAIGFHHVAIDHSTFPIFFNDLWNIYNSHVTWLDDEESLQYIDYAVHERLIDMTMSREFWRLQLEGCNLKRQLSLPIDKHFLSNNRRSGFASIKQITFDRKISSSFLNYASLHHLTLFQLGLATFYTFLFKLTYSQTDLCISCLHANRYKSELQTMIGMFASILPYCMQLDPCWSFHEVTKHVPEKCLSILEHSHYPLQHILRDLHLNQSTVPFLQTVFDFMTESSVSDQFTFDDVSLQPVSLKEVPDLPKFDFTLTFCYDPISDDNILSCRLTCSRDLFEDTTATKMIQRFQYLFEQLFSANFNINQNDLAVSPIAILTIILPDEVNEMQHAAFYHQSNVMNEAPASFAQARILLDERIRFNPDQPQIAIYNMPFVYRLQPGHTLSIKQLHHALYLTVDKHLSLHTSLHFDIEKNLLMQRAIIHENENKNNMFSIIETTYETDEQLNEILHDEKRNPHLFDLAQGLVFRCHIIYFKQISSTHFLSDKDILIFNFHHALFDFSSMEVFLYDLNQAYTTGQLSHDDNTNLRYLDYAVIEQQMSMTGASMFWLDTLHDCKLDRPLSLPYDRYRLSNEHRTFQTTSISFDFGQDLSHDLLIHVSSNNISLQHFTFAVYFIFLFKLTNGETDLCLAMIINNNRYRDELKSIIGLFQNVIPLRCQLDPHRCFHQLLRHVQETTSNSMKYSYFPLQHILDQHPHISKHAFLDTSLEFLSYENNNKVMIGDSQLLPASFSFNTNEDEILSASDFSLSIYHDLNMDQLSCTINASLDLFNIETVDKISQRFHFMLHQLSASVIENQMNKPIYELSFTLSSEQYLMQSLNNTQISFPSSPYTCIHHEFVYQVMKHPQKLAVELDEQSLTYAELLYYVQVLSLHLINRYAVVPGEIICQCVERSLSMVIGMMAIEMSGGIYCPLSLHDPQHRLHALVEQTESRLVLVYHQTKVKFIDNNILLYIDSIFTGKGQEETIDLGRLSDISVTPDSIAYIIFTSGSTGIPKAAQIQQRNVIQCMHSMVSIDAVNDNDIVVQIARCSFDVHVLDIIGTLIIGGTLIMLRPDGIFDLDYFTSVLKKKQTTYIQAVPSLLRTFFTFLKESHPLTAATYFRSICSSGEPFTVDLINLLGSYITETCNIWNLYGPAETIICTYHYVQSLTNRTTVPIGLTMPNYQCLVFDLHLQSVIIHQEGELYVGGVGVFAGYLERNDLSAKVFIKINDHVFYRTGDLVRMDNKGLIHYVGRKDYQIKLHGQRIELGEIERCLLNITSISACVVMKYNDDYLVAYVQSSSQINEEELRQHCQSHLPPHMIPSFFIILDKLPLNSNGKIDRKQLPPPKFSSSTDNIDDNVPHTTLEQQLQDIFSQAFHIESPHVEVPFGQLGGTSLGAILTLTLIRQQVCNKVDIGLLFTNPSIRQLAQAIEPLLVFEELQETASTINEIHETDVYLTPSFVIESLGIALLVCQWLLPIIIIHQWCPLLFPILPICHLLFYVICSRLLSLQNIKDDNIFSWNYYRWWFLDRLWNNNTFWLQHILGTPLYNCYLRLCGARINLNAHIYTVTIDAPWLLDIGDGTWIADKTTLNSLYYNDDYTFALHSIRIGCYCSISARSILFGGVDMQDNITVQPVSSVSGFIASRTIIDGDEHKSVPLDIPVAYNNRSLSIWHKIYQVIVLVSLICIHCTLLAIVYKVYSVEQIPLPISIPFCWTLWSIIACFITLFLLKFVVGSCTAGETYPFASWSYLHKVWLRQLIVSSFRHSWLLPAGYNYLYPFILRWLGAQVEDDVKLANIDIFLSYPTNLLKIETGVTSFARVLLVPTEMTLEGDHRVNCITFGSHTNLGNVCSILPGSHLASHTMIGTLTRITQETNSNNGDVVFGVPARAMPFQMPIRETMEDPITPIPFWKTCFSHYISKYLLIGIYWSCGLVSGPIIHTIIVCSLYRWNSHTHNEIIRKLQEDYELFICSFLGNTQWLIRLFRIYGANIGNNVILSDVYSIFDYDLVTIGDHVKLNINAQIVCHTFEQRIWKVAPVTVGDSCILMSGSIVMSGCKLMGNNRLYPFTLVMKNDLLQPNTQWKGHPAQSYVPKSILSRSAPDCDDVVKCQQKSKNFYRLSSWYEQISNVYMNVNELQFMNWGYADLDEHIDDNTGYYSKKLYQQVLANVTLTDKSILEVGCGRGTGAAWCARTYAPRSYVGMDPSQDVINLCQRLYSTTPRLSFVVADATKHLPFANESIDIILCIETTHAFDESIAIAQFANEVTRVLRPNGYLLWCDVCYMNGSGISVYDLIANGELIIEEKINITRNVLHALDIQNVSRTDFIQRYIQPEEQEYFRQFAGLPGTQVYEDMSQGRSEYWRVVFRKKTTTNMPII</sequence>
<dbReference type="Pfam" id="PF00668">
    <property type="entry name" value="Condensation"/>
    <property type="match status" value="2"/>
</dbReference>
<keyword evidence="8" id="KW-0472">Membrane</keyword>
<dbReference type="SUPFAM" id="SSF53901">
    <property type="entry name" value="Thiolase-like"/>
    <property type="match status" value="1"/>
</dbReference>
<dbReference type="FunFam" id="3.40.50.980:FF:000001">
    <property type="entry name" value="Non-ribosomal peptide synthetase"/>
    <property type="match status" value="1"/>
</dbReference>
<evidence type="ECO:0000313" key="13">
    <source>
        <dbReference type="Proteomes" id="UP000663832"/>
    </source>
</evidence>
<evidence type="ECO:0000259" key="10">
    <source>
        <dbReference type="PROSITE" id="PS52004"/>
    </source>
</evidence>
<dbReference type="GO" id="GO:0044550">
    <property type="term" value="P:secondary metabolite biosynthetic process"/>
    <property type="evidence" value="ECO:0007669"/>
    <property type="project" value="TreeGrafter"/>
</dbReference>
<dbReference type="InterPro" id="IPR001242">
    <property type="entry name" value="Condensation_dom"/>
</dbReference>
<dbReference type="GO" id="GO:0016491">
    <property type="term" value="F:oxidoreductase activity"/>
    <property type="evidence" value="ECO:0007669"/>
    <property type="project" value="InterPro"/>
</dbReference>
<dbReference type="EMBL" id="CAJNOI010000009">
    <property type="protein sequence ID" value="CAF0775033.1"/>
    <property type="molecule type" value="Genomic_DNA"/>
</dbReference>
<dbReference type="Gene3D" id="3.30.559.10">
    <property type="entry name" value="Chloramphenicol acetyltransferase-like domain"/>
    <property type="match status" value="2"/>
</dbReference>
<dbReference type="SUPFAM" id="SSF53335">
    <property type="entry name" value="S-adenosyl-L-methionine-dependent methyltransferases"/>
    <property type="match status" value="2"/>
</dbReference>
<dbReference type="GO" id="GO:0043041">
    <property type="term" value="P:amino acid activation for nonribosomal peptide biosynthetic process"/>
    <property type="evidence" value="ECO:0007669"/>
    <property type="project" value="TreeGrafter"/>
</dbReference>
<evidence type="ECO:0000313" key="11">
    <source>
        <dbReference type="EMBL" id="CAF0775033.1"/>
    </source>
</evidence>
<dbReference type="Pfam" id="PF08241">
    <property type="entry name" value="Methyltransf_11"/>
    <property type="match status" value="1"/>
</dbReference>
<dbReference type="InterPro" id="IPR023213">
    <property type="entry name" value="CAT-like_dom_sf"/>
</dbReference>
<dbReference type="InterPro" id="IPR014031">
    <property type="entry name" value="Ketoacyl_synth_C"/>
</dbReference>
<dbReference type="InterPro" id="IPR013216">
    <property type="entry name" value="Methyltransf_11"/>
</dbReference>
<dbReference type="InterPro" id="IPR011004">
    <property type="entry name" value="Trimer_LpxA-like_sf"/>
</dbReference>
<dbReference type="Pfam" id="PF00501">
    <property type="entry name" value="AMP-binding"/>
    <property type="match status" value="2"/>
</dbReference>
<organism evidence="12 13">
    <name type="scientific">Adineta steineri</name>
    <dbReference type="NCBI Taxonomy" id="433720"/>
    <lineage>
        <taxon>Eukaryota</taxon>
        <taxon>Metazoa</taxon>
        <taxon>Spiralia</taxon>
        <taxon>Gnathifera</taxon>
        <taxon>Rotifera</taxon>
        <taxon>Eurotatoria</taxon>
        <taxon>Bdelloidea</taxon>
        <taxon>Adinetida</taxon>
        <taxon>Adinetidae</taxon>
        <taxon>Adineta</taxon>
    </lineage>
</organism>
<dbReference type="PROSITE" id="PS52004">
    <property type="entry name" value="KS3_2"/>
    <property type="match status" value="1"/>
</dbReference>
<evidence type="ECO:0000256" key="2">
    <source>
        <dbReference type="ARBA" id="ARBA00022450"/>
    </source>
</evidence>
<dbReference type="Pfam" id="PF00698">
    <property type="entry name" value="Acyl_transf_1"/>
    <property type="match status" value="1"/>
</dbReference>
<feature type="transmembrane region" description="Helical" evidence="8">
    <location>
        <begin position="4294"/>
        <end position="4315"/>
    </location>
</feature>
<feature type="transmembrane region" description="Helical" evidence="8">
    <location>
        <begin position="4540"/>
        <end position="4568"/>
    </location>
</feature>
<accession>A0A815J8X0</accession>
<feature type="domain" description="Carrier" evidence="9">
    <location>
        <begin position="3978"/>
        <end position="4053"/>
    </location>
</feature>
<dbReference type="CDD" id="cd00833">
    <property type="entry name" value="PKS"/>
    <property type="match status" value="1"/>
</dbReference>
<dbReference type="SUPFAM" id="SSF56801">
    <property type="entry name" value="Acetyl-CoA synthetase-like"/>
    <property type="match status" value="2"/>
</dbReference>
<dbReference type="Gene3D" id="3.30.300.30">
    <property type="match status" value="3"/>
</dbReference>
<keyword evidence="4" id="KW-0436">Ligase</keyword>
<dbReference type="Gene3D" id="3.30.559.30">
    <property type="entry name" value="Nonribosomal peptide synthetase, condensation domain"/>
    <property type="match status" value="2"/>
</dbReference>
<dbReference type="Gene3D" id="3.40.50.12780">
    <property type="entry name" value="N-terminal domain of ligase-like"/>
    <property type="match status" value="2"/>
</dbReference>
<dbReference type="GO" id="GO:0008757">
    <property type="term" value="F:S-adenosylmethionine-dependent methyltransferase activity"/>
    <property type="evidence" value="ECO:0007669"/>
    <property type="project" value="InterPro"/>
</dbReference>
<dbReference type="Proteomes" id="UP000663832">
    <property type="component" value="Unassembled WGS sequence"/>
</dbReference>
<dbReference type="SUPFAM" id="SSF47336">
    <property type="entry name" value="ACP-like"/>
    <property type="match status" value="2"/>
</dbReference>
<dbReference type="InterPro" id="IPR025110">
    <property type="entry name" value="AMP-bd_C"/>
</dbReference>
<dbReference type="InterPro" id="IPR009081">
    <property type="entry name" value="PP-bd_ACP"/>
</dbReference>
<dbReference type="SUPFAM" id="SSF52151">
    <property type="entry name" value="FabD/lysophospholipase-like"/>
    <property type="match status" value="1"/>
</dbReference>
<dbReference type="Pfam" id="PF00550">
    <property type="entry name" value="PP-binding"/>
    <property type="match status" value="1"/>
</dbReference>
<dbReference type="Gene3D" id="2.160.10.10">
    <property type="entry name" value="Hexapeptide repeat proteins"/>
    <property type="match status" value="2"/>
</dbReference>
<dbReference type="GO" id="GO:0016746">
    <property type="term" value="F:acyltransferase activity"/>
    <property type="evidence" value="ECO:0007669"/>
    <property type="project" value="InterPro"/>
</dbReference>
<dbReference type="Gene3D" id="1.10.1200.10">
    <property type="entry name" value="ACP-like"/>
    <property type="match status" value="2"/>
</dbReference>
<evidence type="ECO:0000256" key="8">
    <source>
        <dbReference type="SAM" id="Phobius"/>
    </source>
</evidence>
<dbReference type="InterPro" id="IPR010071">
    <property type="entry name" value="AA_adenyl_dom"/>
</dbReference>
<comment type="pathway">
    <text evidence="1">Siderophore biosynthesis.</text>
</comment>
<dbReference type="NCBIfam" id="TIGR01733">
    <property type="entry name" value="AA-adenyl-dom"/>
    <property type="match status" value="1"/>
</dbReference>
<comment type="caution">
    <text evidence="12">The sequence shown here is derived from an EMBL/GenBank/DDBJ whole genome shotgun (WGS) entry which is preliminary data.</text>
</comment>
<dbReference type="InterPro" id="IPR001227">
    <property type="entry name" value="Ac_transferase_dom_sf"/>
</dbReference>
<evidence type="ECO:0000256" key="6">
    <source>
        <dbReference type="ARBA" id="ARBA00029443"/>
    </source>
</evidence>
<dbReference type="SMART" id="SM00825">
    <property type="entry name" value="PKS_KS"/>
    <property type="match status" value="1"/>
</dbReference>
<dbReference type="FunFam" id="3.40.50.12780:FF:000012">
    <property type="entry name" value="Non-ribosomal peptide synthetase"/>
    <property type="match status" value="1"/>
</dbReference>
<dbReference type="EMBL" id="CAJNOM010000343">
    <property type="protein sequence ID" value="CAF1375946.1"/>
    <property type="molecule type" value="Genomic_DNA"/>
</dbReference>
<dbReference type="GO" id="GO:0031177">
    <property type="term" value="F:phosphopantetheine binding"/>
    <property type="evidence" value="ECO:0007669"/>
    <property type="project" value="TreeGrafter"/>
</dbReference>
<name>A0A815J8X0_9BILA</name>
<evidence type="ECO:0000256" key="7">
    <source>
        <dbReference type="ARBA" id="ARBA00029454"/>
    </source>
</evidence>
<dbReference type="FunFam" id="3.30.300.30:FF:000015">
    <property type="entry name" value="Nonribosomal peptide synthase SidD"/>
    <property type="match status" value="1"/>
</dbReference>
<keyword evidence="5" id="KW-0808">Transferase</keyword>
<evidence type="ECO:0000256" key="4">
    <source>
        <dbReference type="ARBA" id="ARBA00022598"/>
    </source>
</evidence>
<dbReference type="CDD" id="cd02440">
    <property type="entry name" value="AdoMet_MTases"/>
    <property type="match status" value="1"/>
</dbReference>
<evidence type="ECO:0000256" key="5">
    <source>
        <dbReference type="ARBA" id="ARBA00022679"/>
    </source>
</evidence>
<dbReference type="GO" id="GO:0005737">
    <property type="term" value="C:cytoplasm"/>
    <property type="evidence" value="ECO:0007669"/>
    <property type="project" value="TreeGrafter"/>
</dbReference>
<dbReference type="Pfam" id="PF13193">
    <property type="entry name" value="AMP-binding_C"/>
    <property type="match status" value="1"/>
</dbReference>
<evidence type="ECO:0000259" key="9">
    <source>
        <dbReference type="PROSITE" id="PS50075"/>
    </source>
</evidence>
<dbReference type="Gene3D" id="3.40.366.10">
    <property type="entry name" value="Malonyl-Coenzyme A Acyl Carrier Protein, domain 2"/>
    <property type="match status" value="2"/>
</dbReference>
<dbReference type="PANTHER" id="PTHR45527:SF10">
    <property type="entry name" value="PYOCHELIN SYNTHASE PCHF"/>
    <property type="match status" value="1"/>
</dbReference>
<keyword evidence="8" id="KW-0812">Transmembrane</keyword>
<dbReference type="CDD" id="cd05930">
    <property type="entry name" value="A_NRPS"/>
    <property type="match status" value="1"/>
</dbReference>
<dbReference type="SUPFAM" id="SSF52777">
    <property type="entry name" value="CoA-dependent acyltransferases"/>
    <property type="match status" value="4"/>
</dbReference>
<evidence type="ECO:0000256" key="3">
    <source>
        <dbReference type="ARBA" id="ARBA00022553"/>
    </source>
</evidence>
<dbReference type="Gene3D" id="3.40.47.10">
    <property type="match status" value="1"/>
</dbReference>
<dbReference type="InterPro" id="IPR016035">
    <property type="entry name" value="Acyl_Trfase/lysoPLipase"/>
</dbReference>
<feature type="domain" description="Ketosynthase family 3 (KS3)" evidence="10">
    <location>
        <begin position="1"/>
        <end position="210"/>
    </location>
</feature>
<evidence type="ECO:0000313" key="12">
    <source>
        <dbReference type="EMBL" id="CAF1375946.1"/>
    </source>
</evidence>
<gene>
    <name evidence="11" type="ORF">BJG266_LOCUS3791</name>
    <name evidence="12" type="ORF">QVE165_LOCUS35376</name>
</gene>
<dbReference type="Gene3D" id="3.40.50.150">
    <property type="entry name" value="Vaccinia Virus protein VP39"/>
    <property type="match status" value="2"/>
</dbReference>
<dbReference type="InterPro" id="IPR045851">
    <property type="entry name" value="AMP-bd_C_sf"/>
</dbReference>
<feature type="transmembrane region" description="Helical" evidence="8">
    <location>
        <begin position="4106"/>
        <end position="4126"/>
    </location>
</feature>
<proteinExistence type="inferred from homology"/>
<dbReference type="PROSITE" id="PS00455">
    <property type="entry name" value="AMP_BINDING"/>
    <property type="match status" value="2"/>
</dbReference>
<keyword evidence="3" id="KW-0597">Phosphoprotein</keyword>
<dbReference type="SMART" id="SM00827">
    <property type="entry name" value="PKS_AT"/>
    <property type="match status" value="1"/>
</dbReference>
<dbReference type="InterPro" id="IPR014043">
    <property type="entry name" value="Acyl_transferase_dom"/>
</dbReference>
<dbReference type="SUPFAM" id="SSF51161">
    <property type="entry name" value="Trimeric LpxA-like enzymes"/>
    <property type="match status" value="3"/>
</dbReference>
<dbReference type="InterPro" id="IPR029063">
    <property type="entry name" value="SAM-dependent_MTases_sf"/>
</dbReference>
<keyword evidence="13" id="KW-1185">Reference proteome</keyword>
<dbReference type="InterPro" id="IPR000873">
    <property type="entry name" value="AMP-dep_synth/lig_dom"/>
</dbReference>
<protein>
    <submittedName>
        <fullName evidence="12">Uncharacterized protein</fullName>
    </submittedName>
</protein>
<dbReference type="InterPro" id="IPR020841">
    <property type="entry name" value="PKS_Beta-ketoAc_synthase_dom"/>
</dbReference>
<reference evidence="12" key="1">
    <citation type="submission" date="2021-02" db="EMBL/GenBank/DDBJ databases">
        <authorList>
            <person name="Nowell W R."/>
        </authorList>
    </citation>
    <scope>NUCLEOTIDE SEQUENCE</scope>
</reference>
<dbReference type="PROSITE" id="PS50075">
    <property type="entry name" value="CARRIER"/>
    <property type="match status" value="1"/>
</dbReference>
<dbReference type="Pfam" id="PF02801">
    <property type="entry name" value="Ketoacyl-synt_C"/>
    <property type="match status" value="1"/>
</dbReference>
<keyword evidence="8" id="KW-1133">Transmembrane helix</keyword>
<dbReference type="GO" id="GO:0016874">
    <property type="term" value="F:ligase activity"/>
    <property type="evidence" value="ECO:0007669"/>
    <property type="project" value="UniProtKB-KW"/>
</dbReference>
<dbReference type="Proteomes" id="UP000663877">
    <property type="component" value="Unassembled WGS sequence"/>
</dbReference>
<dbReference type="Gene3D" id="3.40.109.10">
    <property type="entry name" value="NADH Oxidase"/>
    <property type="match status" value="1"/>
</dbReference>
<dbReference type="NCBIfam" id="NF003417">
    <property type="entry name" value="PRK04813.1"/>
    <property type="match status" value="3"/>
</dbReference>
<comment type="similarity">
    <text evidence="6">In the C-terminal section; belongs to the NRP synthetase family.</text>
</comment>
<dbReference type="InterPro" id="IPR016039">
    <property type="entry name" value="Thiolase-like"/>
</dbReference>
<dbReference type="InterPro" id="IPR042099">
    <property type="entry name" value="ANL_N_sf"/>
</dbReference>
<dbReference type="PANTHER" id="PTHR45527">
    <property type="entry name" value="NONRIBOSOMAL PEPTIDE SYNTHETASE"/>
    <property type="match status" value="1"/>
</dbReference>